<evidence type="ECO:0000313" key="3">
    <source>
        <dbReference type="Proteomes" id="UP000238081"/>
    </source>
</evidence>
<reference evidence="1 4" key="2">
    <citation type="submission" date="2019-07" db="EMBL/GenBank/DDBJ databases">
        <title>Whole genome shotgun sequence of Clostridium butyricum NBRC 3858.</title>
        <authorList>
            <person name="Hosoyama A."/>
            <person name="Uohara A."/>
            <person name="Ohji S."/>
            <person name="Ichikawa N."/>
        </authorList>
    </citation>
    <scope>NUCLEOTIDE SEQUENCE [LARGE SCALE GENOMIC DNA]</scope>
    <source>
        <strain evidence="1 4">NBRC 3858</strain>
    </source>
</reference>
<evidence type="ECO:0000313" key="4">
    <source>
        <dbReference type="Proteomes" id="UP000321089"/>
    </source>
</evidence>
<reference evidence="2 3" key="1">
    <citation type="submission" date="2016-01" db="EMBL/GenBank/DDBJ databases">
        <title>Characterization of the Clostridium difficile lineages that are prevalent in Hong Kong and China.</title>
        <authorList>
            <person name="Kwok J.S.-L."/>
            <person name="Lam W.-Y."/>
            <person name="Ip M."/>
            <person name="Chan T.-F."/>
            <person name="Hawkey P.M."/>
            <person name="Tsui S.K.-W."/>
        </authorList>
    </citation>
    <scope>NUCLEOTIDE SEQUENCE [LARGE SCALE GENOMIC DNA]</scope>
    <source>
        <strain evidence="2 3">300064</strain>
    </source>
</reference>
<dbReference type="InterPro" id="IPR006448">
    <property type="entry name" value="Phage_term_ssu_P27"/>
</dbReference>
<evidence type="ECO:0000313" key="2">
    <source>
        <dbReference type="EMBL" id="PPV13999.1"/>
    </source>
</evidence>
<dbReference type="Pfam" id="PF05119">
    <property type="entry name" value="Terminase_4"/>
    <property type="match status" value="1"/>
</dbReference>
<sequence>MAVKTPEEKEMRKIEKQTIKDMQNIGTYRSEFNATIRAYSEMRQQYNKLTSEFYAGGCKITEEYTNKAGFTNIRKTALYLALETLRKDIVNHENILGLTPAGLKKIKSEAPGKKVSKLGKALSELGQ</sequence>
<gene>
    <name evidence="2" type="ORF">AWN73_15180</name>
    <name evidence="1" type="ORF">CBU02nite_27810</name>
</gene>
<proteinExistence type="predicted"/>
<name>A0A2S7F982_CLOBU</name>
<dbReference type="AlphaFoldDB" id="A0A2S7F982"/>
<comment type="caution">
    <text evidence="2">The sequence shown here is derived from an EMBL/GenBank/DDBJ whole genome shotgun (WGS) entry which is preliminary data.</text>
</comment>
<dbReference type="RefSeq" id="WP_043666037.1">
    <property type="nucleotide sequence ID" value="NZ_BKBC01000044.1"/>
</dbReference>
<dbReference type="EMBL" id="BKBC01000044">
    <property type="protein sequence ID" value="GEQ22275.1"/>
    <property type="molecule type" value="Genomic_DNA"/>
</dbReference>
<dbReference type="EMBL" id="LRDH01000114">
    <property type="protein sequence ID" value="PPV13999.1"/>
    <property type="molecule type" value="Genomic_DNA"/>
</dbReference>
<dbReference type="Proteomes" id="UP000238081">
    <property type="component" value="Unassembled WGS sequence"/>
</dbReference>
<organism evidence="2 3">
    <name type="scientific">Clostridium butyricum</name>
    <dbReference type="NCBI Taxonomy" id="1492"/>
    <lineage>
        <taxon>Bacteria</taxon>
        <taxon>Bacillati</taxon>
        <taxon>Bacillota</taxon>
        <taxon>Clostridia</taxon>
        <taxon>Eubacteriales</taxon>
        <taxon>Clostridiaceae</taxon>
        <taxon>Clostridium</taxon>
    </lineage>
</organism>
<dbReference type="Proteomes" id="UP000321089">
    <property type="component" value="Unassembled WGS sequence"/>
</dbReference>
<protein>
    <submittedName>
        <fullName evidence="2">Terminase</fullName>
    </submittedName>
</protein>
<evidence type="ECO:0000313" key="1">
    <source>
        <dbReference type="EMBL" id="GEQ22275.1"/>
    </source>
</evidence>
<accession>A0A2S7F982</accession>